<protein>
    <recommendedName>
        <fullName evidence="4">Retrotransposon gag domain-containing protein</fullName>
    </recommendedName>
</protein>
<dbReference type="Proteomes" id="UP000708208">
    <property type="component" value="Unassembled WGS sequence"/>
</dbReference>
<feature type="compositionally biased region" description="Polar residues" evidence="1">
    <location>
        <begin position="246"/>
        <end position="270"/>
    </location>
</feature>
<accession>A0A8J2KPK9</accession>
<evidence type="ECO:0000256" key="1">
    <source>
        <dbReference type="SAM" id="MobiDB-lite"/>
    </source>
</evidence>
<feature type="region of interest" description="Disordered" evidence="1">
    <location>
        <begin position="1"/>
        <end position="41"/>
    </location>
</feature>
<gene>
    <name evidence="2" type="ORF">AFUS01_LOCUS28843</name>
</gene>
<evidence type="ECO:0008006" key="4">
    <source>
        <dbReference type="Google" id="ProtNLM"/>
    </source>
</evidence>
<feature type="compositionally biased region" description="Polar residues" evidence="1">
    <location>
        <begin position="373"/>
        <end position="397"/>
    </location>
</feature>
<feature type="compositionally biased region" description="Low complexity" evidence="1">
    <location>
        <begin position="318"/>
        <end position="351"/>
    </location>
</feature>
<dbReference type="AlphaFoldDB" id="A0A8J2KPK9"/>
<comment type="caution">
    <text evidence="2">The sequence shown here is derived from an EMBL/GenBank/DDBJ whole genome shotgun (WGS) entry which is preliminary data.</text>
</comment>
<feature type="compositionally biased region" description="Polar residues" evidence="1">
    <location>
        <begin position="405"/>
        <end position="422"/>
    </location>
</feature>
<keyword evidence="3" id="KW-1185">Reference proteome</keyword>
<evidence type="ECO:0000313" key="2">
    <source>
        <dbReference type="EMBL" id="CAG7818330.1"/>
    </source>
</evidence>
<dbReference type="EMBL" id="CAJVCH010418076">
    <property type="protein sequence ID" value="CAG7818330.1"/>
    <property type="molecule type" value="Genomic_DNA"/>
</dbReference>
<feature type="region of interest" description="Disordered" evidence="1">
    <location>
        <begin position="245"/>
        <end position="270"/>
    </location>
</feature>
<reference evidence="2" key="1">
    <citation type="submission" date="2021-06" db="EMBL/GenBank/DDBJ databases">
        <authorList>
            <person name="Hodson N. C."/>
            <person name="Mongue J. A."/>
            <person name="Jaron S. K."/>
        </authorList>
    </citation>
    <scope>NUCLEOTIDE SEQUENCE</scope>
</reference>
<feature type="compositionally biased region" description="Polar residues" evidence="1">
    <location>
        <begin position="463"/>
        <end position="473"/>
    </location>
</feature>
<name>A0A8J2KPK9_9HEXA</name>
<sequence length="473" mass="54032">MDTSATSNAPPWAPFDPFAGDLFGAAPDIPLDPPPNFQQQSQMHTYVPPRDFQGDFTVPPNPKASDEKYRRLDRFRAEVEQYYSDEDPKAFVRHVNFYSKDMFVTPESVVLNLRNFFQKSPDKAVQEWFRSEFPRIRLSEETGKPPKEIWQFVSSSLIQRFDHANLRPAKQAALESFRYTPGMSAESFVAELQHLCLDLDPRMSDDAIIENARGKLPSSIDSFAVTLSRNIPEFTKNVRGLLRSTAGDSNARSRTTGTSASQTPQLGDTSVRTQAVQICDYCNRQNHTWRQCRDFQRDVQQGYTDKLLGLFDNRGNRFRGPNPNNQPQGQFQQQRTPQPQNNSNWQQQSTNAHNQNYGDPNDLIQFHDCPPGNYQNPGNQSQLHYQPQRNYQQQHPNYQAPPIHNYNTQYQGHRRNQAQVDNEQLYHGPNRPSQGPQTNWANRGYRSEQQLSSAPPAAPVAQGPSQNSHIPGN</sequence>
<organism evidence="2 3">
    <name type="scientific">Allacma fusca</name>
    <dbReference type="NCBI Taxonomy" id="39272"/>
    <lineage>
        <taxon>Eukaryota</taxon>
        <taxon>Metazoa</taxon>
        <taxon>Ecdysozoa</taxon>
        <taxon>Arthropoda</taxon>
        <taxon>Hexapoda</taxon>
        <taxon>Collembola</taxon>
        <taxon>Symphypleona</taxon>
        <taxon>Sminthuridae</taxon>
        <taxon>Allacma</taxon>
    </lineage>
</organism>
<evidence type="ECO:0000313" key="3">
    <source>
        <dbReference type="Proteomes" id="UP000708208"/>
    </source>
</evidence>
<proteinExistence type="predicted"/>
<feature type="compositionally biased region" description="Polar residues" evidence="1">
    <location>
        <begin position="431"/>
        <end position="453"/>
    </location>
</feature>
<feature type="region of interest" description="Disordered" evidence="1">
    <location>
        <begin position="311"/>
        <end position="473"/>
    </location>
</feature>